<dbReference type="Proteomes" id="UP000004431">
    <property type="component" value="Unassembled WGS sequence"/>
</dbReference>
<accession>A0ABN0B148</accession>
<gene>
    <name evidence="1" type="ORF">HMPREF9248_0461</name>
</gene>
<evidence type="ECO:0000313" key="1">
    <source>
        <dbReference type="EMBL" id="EFL44457.1"/>
    </source>
</evidence>
<evidence type="ECO:0008006" key="3">
    <source>
        <dbReference type="Google" id="ProtNLM"/>
    </source>
</evidence>
<dbReference type="RefSeq" id="WP_006303863.1">
    <property type="nucleotide sequence ID" value="NZ_AEDQ01000016.1"/>
</dbReference>
<name>A0ABN0B148_9ACTN</name>
<evidence type="ECO:0000313" key="2">
    <source>
        <dbReference type="Proteomes" id="UP000004431"/>
    </source>
</evidence>
<sequence length="543" mass="63493">MDGVKEIILQTKNVEYIKRNLGKEQWIQVSGRKDMNGADAEFWCGLVSLNHIDEVYNDVVWDVSANEQGNPGFEGNRYAYQYKANLLKDGFESILYYREFFGVEENYIELSQEFILLNNLRYNKNSKSYWTMYENGESEEAVKYIDATTIQIKMKFLRNYSSAKQMAILLFFDIRTKFDGKISDFGLEEFNTESKDNGLFYRLWGGDMNRLLGSDMDFPTHVYSVLMGKKILIPAPVEECGYWPYEKEESYEDFIIGVDEFGKEIFNTCNPDKLNNYFGSNPNAPMYLTPVFFKRDVLQKYVNKPELYKIRDGYLSCHSLWSIEIDNHHKNCVAVYLGDLGRDLPESERGYWKSYNIVGEEGLSQVSFQRDFCNIFTESNMEDHKFQVLYGSLIKQWNTKYDWDLYLPLSVEDQYNLTQIRIPLGESQPEFDQLVLSLVKVLIDSLNEKQLIVPGDVQTDIKGISKLERWIQSNEAIGYENHIKFLRDLQKLRSTGSGHRKGKEYSKISNTFGLSEKSKIDVFEEILRKSNDFLKYMKTTFLD</sequence>
<protein>
    <recommendedName>
        <fullName evidence="3">ApeA N-terminal domain-containing protein</fullName>
    </recommendedName>
</protein>
<reference evidence="1 2" key="1">
    <citation type="submission" date="2010-08" db="EMBL/GenBank/DDBJ databases">
        <authorList>
            <person name="Durkin A.S."/>
            <person name="Madupu R."/>
            <person name="Torralba M."/>
            <person name="Gillis M."/>
            <person name="Methe B."/>
            <person name="Sutton G."/>
            <person name="Nelson K.E."/>
        </authorList>
    </citation>
    <scope>NUCLEOTIDE SEQUENCE [LARGE SCALE GENOMIC DNA]</scope>
    <source>
        <strain evidence="1 2">PB189-T1-4</strain>
    </source>
</reference>
<keyword evidence="2" id="KW-1185">Reference proteome</keyword>
<proteinExistence type="predicted"/>
<dbReference type="EMBL" id="AEDQ01000016">
    <property type="protein sequence ID" value="EFL44457.1"/>
    <property type="molecule type" value="Genomic_DNA"/>
</dbReference>
<comment type="caution">
    <text evidence="1">The sequence shown here is derived from an EMBL/GenBank/DDBJ whole genome shotgun (WGS) entry which is preliminary data.</text>
</comment>
<organism evidence="1 2">
    <name type="scientific">Fannyhessea vaginae PB189-T1-4</name>
    <dbReference type="NCBI Taxonomy" id="866774"/>
    <lineage>
        <taxon>Bacteria</taxon>
        <taxon>Bacillati</taxon>
        <taxon>Actinomycetota</taxon>
        <taxon>Coriobacteriia</taxon>
        <taxon>Coriobacteriales</taxon>
        <taxon>Atopobiaceae</taxon>
        <taxon>Fannyhessea</taxon>
    </lineage>
</organism>